<reference evidence="5 6" key="1">
    <citation type="submission" date="2020-08" db="EMBL/GenBank/DDBJ databases">
        <title>Sequencing the genomes of 1000 actinobacteria strains.</title>
        <authorList>
            <person name="Klenk H.-P."/>
        </authorList>
    </citation>
    <scope>NUCLEOTIDE SEQUENCE [LARGE SCALE GENOMIC DNA]</scope>
    <source>
        <strain evidence="5 6">DSM 44230</strain>
    </source>
</reference>
<name>A0A7W7FT81_9PSEU</name>
<proteinExistence type="predicted"/>
<dbReference type="PANTHER" id="PTHR30036">
    <property type="entry name" value="D-XYLOSE-BINDING PERIPLASMIC PROTEIN"/>
    <property type="match status" value="1"/>
</dbReference>
<feature type="signal peptide" evidence="3">
    <location>
        <begin position="1"/>
        <end position="23"/>
    </location>
</feature>
<feature type="domain" description="Periplasmic binding protein" evidence="4">
    <location>
        <begin position="48"/>
        <end position="308"/>
    </location>
</feature>
<evidence type="ECO:0000313" key="5">
    <source>
        <dbReference type="EMBL" id="MBB4676957.1"/>
    </source>
</evidence>
<gene>
    <name evidence="5" type="ORF">HNR67_003075</name>
</gene>
<evidence type="ECO:0000256" key="3">
    <source>
        <dbReference type="SAM" id="SignalP"/>
    </source>
</evidence>
<dbReference type="Pfam" id="PF13407">
    <property type="entry name" value="Peripla_BP_4"/>
    <property type="match status" value="1"/>
</dbReference>
<dbReference type="GO" id="GO:0030288">
    <property type="term" value="C:outer membrane-bounded periplasmic space"/>
    <property type="evidence" value="ECO:0007669"/>
    <property type="project" value="TreeGrafter"/>
</dbReference>
<dbReference type="InterPro" id="IPR050555">
    <property type="entry name" value="Bact_Solute-Bind_Prot2"/>
</dbReference>
<evidence type="ECO:0000256" key="2">
    <source>
        <dbReference type="ARBA" id="ARBA00022729"/>
    </source>
</evidence>
<dbReference type="Gene3D" id="3.40.50.2300">
    <property type="match status" value="2"/>
</dbReference>
<dbReference type="InterPro" id="IPR025997">
    <property type="entry name" value="SBP_2_dom"/>
</dbReference>
<feature type="chain" id="PRO_5031083807" evidence="3">
    <location>
        <begin position="24"/>
        <end position="375"/>
    </location>
</feature>
<sequence>MRSKTLGLIAVGSGLALALSACGANSTGGGGSTTGASGSEGSGPKVGVILPDTKTSARWEGFDKPLLEKALKEAGVTPLIQNAENDPGKFSTIADSFITQGVKVLMIARLSNEGGAAVQKKAKAAGIPTIDYDRLTLGGSADYYVSFDNTKVGELQGQGLVDCLKGKPTPNIVQINGGPEDYNATLFKNGADKILKPLYSSGQAKLGGDQWVQKWDNQLGNTIFEQELTRNNGKVDGVLAANDGLASAVITVLKKNGLNGKVPVTGQDADPAALANILRGDQCMTVFKPIAEEASNAAKIAIALAKNDKASADALATGIEKDPEGKRDVKSVLLSAQTITKANVKVVVDSGFVKATEFCKDDLVAKCKEAGITVG</sequence>
<evidence type="ECO:0000256" key="1">
    <source>
        <dbReference type="ARBA" id="ARBA00004196"/>
    </source>
</evidence>
<evidence type="ECO:0000259" key="4">
    <source>
        <dbReference type="Pfam" id="PF13407"/>
    </source>
</evidence>
<dbReference type="PANTHER" id="PTHR30036:SF1">
    <property type="entry name" value="D-XYLOSE-BINDING PERIPLASMIC PROTEIN"/>
    <property type="match status" value="1"/>
</dbReference>
<dbReference type="Proteomes" id="UP000533598">
    <property type="component" value="Unassembled WGS sequence"/>
</dbReference>
<dbReference type="PROSITE" id="PS51257">
    <property type="entry name" value="PROKAR_LIPOPROTEIN"/>
    <property type="match status" value="1"/>
</dbReference>
<accession>A0A7W7FT81</accession>
<dbReference type="SUPFAM" id="SSF53822">
    <property type="entry name" value="Periplasmic binding protein-like I"/>
    <property type="match status" value="1"/>
</dbReference>
<dbReference type="EMBL" id="JACHMH010000001">
    <property type="protein sequence ID" value="MBB4676957.1"/>
    <property type="molecule type" value="Genomic_DNA"/>
</dbReference>
<dbReference type="GO" id="GO:0030246">
    <property type="term" value="F:carbohydrate binding"/>
    <property type="evidence" value="ECO:0007669"/>
    <property type="project" value="TreeGrafter"/>
</dbReference>
<evidence type="ECO:0000313" key="6">
    <source>
        <dbReference type="Proteomes" id="UP000533598"/>
    </source>
</evidence>
<keyword evidence="6" id="KW-1185">Reference proteome</keyword>
<dbReference type="AlphaFoldDB" id="A0A7W7FT81"/>
<organism evidence="5 6">
    <name type="scientific">Crossiella cryophila</name>
    <dbReference type="NCBI Taxonomy" id="43355"/>
    <lineage>
        <taxon>Bacteria</taxon>
        <taxon>Bacillati</taxon>
        <taxon>Actinomycetota</taxon>
        <taxon>Actinomycetes</taxon>
        <taxon>Pseudonocardiales</taxon>
        <taxon>Pseudonocardiaceae</taxon>
        <taxon>Crossiella</taxon>
    </lineage>
</organism>
<dbReference type="RefSeq" id="WP_185002780.1">
    <property type="nucleotide sequence ID" value="NZ_BAAAUI010000075.1"/>
</dbReference>
<dbReference type="InterPro" id="IPR028082">
    <property type="entry name" value="Peripla_BP_I"/>
</dbReference>
<keyword evidence="2 3" id="KW-0732">Signal</keyword>
<comment type="subcellular location">
    <subcellularLocation>
        <location evidence="1">Cell envelope</location>
    </subcellularLocation>
</comment>
<comment type="caution">
    <text evidence="5">The sequence shown here is derived from an EMBL/GenBank/DDBJ whole genome shotgun (WGS) entry which is preliminary data.</text>
</comment>
<protein>
    <submittedName>
        <fullName evidence="5">D-xylose transport system substrate-binding protein</fullName>
    </submittedName>
</protein>